<gene>
    <name evidence="1" type="ORF">RU08_19405</name>
</gene>
<reference evidence="1 2" key="1">
    <citation type="submission" date="2014-12" db="EMBL/GenBank/DDBJ databases">
        <title>16Stimator: statistical estimation of ribosomal gene copy numbers from draft genome assemblies.</title>
        <authorList>
            <person name="Perisin M.A."/>
            <person name="Vetter M."/>
            <person name="Gilbert J.A."/>
            <person name="Bergelson J."/>
        </authorList>
    </citation>
    <scope>NUCLEOTIDE SEQUENCE [LARGE SCALE GENOMIC DNA]</scope>
    <source>
        <strain evidence="1 2">MEJ086</strain>
    </source>
</reference>
<evidence type="ECO:0000313" key="1">
    <source>
        <dbReference type="EMBL" id="KIP97024.1"/>
    </source>
</evidence>
<evidence type="ECO:0000313" key="2">
    <source>
        <dbReference type="Proteomes" id="UP000032068"/>
    </source>
</evidence>
<comment type="caution">
    <text evidence="1">The sequence shown here is derived from an EMBL/GenBank/DDBJ whole genome shotgun (WGS) entry which is preliminary data.</text>
</comment>
<dbReference type="EMBL" id="JXQW01000061">
    <property type="protein sequence ID" value="KIP97024.1"/>
    <property type="molecule type" value="Genomic_DNA"/>
</dbReference>
<accession>A0A0D0KG89</accession>
<dbReference type="Proteomes" id="UP000032068">
    <property type="component" value="Unassembled WGS sequence"/>
</dbReference>
<protein>
    <submittedName>
        <fullName evidence="1">Uncharacterized protein</fullName>
    </submittedName>
</protein>
<dbReference type="AlphaFoldDB" id="A0A0D0KG89"/>
<sequence>MHIGARELHGTRDTLEQVRNAFELIGFIATADQVLPDRAKAGLMDYLQINITQLESIDADIQRHAEAAPS</sequence>
<organism evidence="1 2">
    <name type="scientific">Pseudomonas fulva</name>
    <dbReference type="NCBI Taxonomy" id="47880"/>
    <lineage>
        <taxon>Bacteria</taxon>
        <taxon>Pseudomonadati</taxon>
        <taxon>Pseudomonadota</taxon>
        <taxon>Gammaproteobacteria</taxon>
        <taxon>Pseudomonadales</taxon>
        <taxon>Pseudomonadaceae</taxon>
        <taxon>Pseudomonas</taxon>
    </lineage>
</organism>
<proteinExistence type="predicted"/>
<name>A0A0D0KG89_9PSED</name>